<dbReference type="InterPro" id="IPR007627">
    <property type="entry name" value="RNA_pol_sigma70_r2"/>
</dbReference>
<keyword evidence="4" id="KW-0804">Transcription</keyword>
<dbReference type="Pfam" id="PF04539">
    <property type="entry name" value="Sigma70_r3"/>
    <property type="match status" value="1"/>
</dbReference>
<evidence type="ECO:0000313" key="6">
    <source>
        <dbReference type="EMBL" id="MDC2954633.1"/>
    </source>
</evidence>
<accession>A0ABT5FQ21</accession>
<dbReference type="Proteomes" id="UP001221328">
    <property type="component" value="Unassembled WGS sequence"/>
</dbReference>
<dbReference type="CDD" id="cd06171">
    <property type="entry name" value="Sigma70_r4"/>
    <property type="match status" value="1"/>
</dbReference>
<dbReference type="InterPro" id="IPR007630">
    <property type="entry name" value="RNA_pol_sigma70_r4"/>
</dbReference>
<proteinExistence type="predicted"/>
<evidence type="ECO:0000256" key="1">
    <source>
        <dbReference type="ARBA" id="ARBA00023015"/>
    </source>
</evidence>
<sequence>MRLQNAELGPGDARARSGPLFERLRSLERRTAEYAYVRNTLVELNMWIVRHAARRFPARREMSDDVLQAGTIGLIKAIDRFDPTRGFGFEAYAVPTVVGEIKRFFRDTTWAVHVPRRLKECRGVLREAVVAFEQSEGRSPRVSELVERTGLSEEEVVEGLQAADGHEAVSLDAPLGSGEDGTDIADRLGAEDPALGRTDDLVTLAPLLAALPERERRILTMRFLHDMTQSQIGAELGISQMHVSRLLSRTLAGLRSRLGGAV</sequence>
<dbReference type="NCBIfam" id="TIGR02937">
    <property type="entry name" value="sigma70-ECF"/>
    <property type="match status" value="1"/>
</dbReference>
<keyword evidence="3" id="KW-0238">DNA-binding</keyword>
<dbReference type="RefSeq" id="WP_200702624.1">
    <property type="nucleotide sequence ID" value="NZ_JAQOSK010000003.1"/>
</dbReference>
<dbReference type="PANTHER" id="PTHR30385:SF4">
    <property type="entry name" value="RNA POLYMERASE SIGMA-E FACTOR"/>
    <property type="match status" value="1"/>
</dbReference>
<dbReference type="NCBIfam" id="TIGR02980">
    <property type="entry name" value="SigBFG"/>
    <property type="match status" value="1"/>
</dbReference>
<comment type="caution">
    <text evidence="6">The sequence shown here is derived from an EMBL/GenBank/DDBJ whole genome shotgun (WGS) entry which is preliminary data.</text>
</comment>
<gene>
    <name evidence="6" type="ORF">PO587_09185</name>
</gene>
<dbReference type="InterPro" id="IPR014322">
    <property type="entry name" value="RNA_pol_sigma-B/F/G"/>
</dbReference>
<evidence type="ECO:0000256" key="3">
    <source>
        <dbReference type="ARBA" id="ARBA00023125"/>
    </source>
</evidence>
<protein>
    <submittedName>
        <fullName evidence="6">SigB/SigF/SigG family RNA polymerase sigma factor</fullName>
    </submittedName>
</protein>
<dbReference type="PROSITE" id="PS00715">
    <property type="entry name" value="SIGMA70_1"/>
    <property type="match status" value="1"/>
</dbReference>
<dbReference type="InterPro" id="IPR013324">
    <property type="entry name" value="RNA_pol_sigma_r3/r4-like"/>
</dbReference>
<dbReference type="PRINTS" id="PR00046">
    <property type="entry name" value="SIGMA70FCT"/>
</dbReference>
<dbReference type="Pfam" id="PF04545">
    <property type="entry name" value="Sigma70_r4"/>
    <property type="match status" value="1"/>
</dbReference>
<feature type="domain" description="RNA polymerase sigma-70" evidence="5">
    <location>
        <begin position="65"/>
        <end position="78"/>
    </location>
</feature>
<dbReference type="Gene3D" id="1.20.120.1810">
    <property type="match status" value="1"/>
</dbReference>
<evidence type="ECO:0000256" key="2">
    <source>
        <dbReference type="ARBA" id="ARBA00023082"/>
    </source>
</evidence>
<dbReference type="EMBL" id="JAQOSK010000003">
    <property type="protein sequence ID" value="MDC2954633.1"/>
    <property type="molecule type" value="Genomic_DNA"/>
</dbReference>
<dbReference type="InterPro" id="IPR013325">
    <property type="entry name" value="RNA_pol_sigma_r2"/>
</dbReference>
<reference evidence="6 7" key="1">
    <citation type="journal article" date="2015" name="Int. J. Syst. Evol. Microbiol.">
        <title>Streptomyces gilvifuscus sp. nov., an actinomycete that produces antibacterial compounds isolated from soil.</title>
        <authorList>
            <person name="Nguyen T.M."/>
            <person name="Kim J."/>
        </authorList>
    </citation>
    <scope>NUCLEOTIDE SEQUENCE [LARGE SCALE GENOMIC DNA]</scope>
    <source>
        <strain evidence="6 7">T113</strain>
    </source>
</reference>
<keyword evidence="2" id="KW-0731">Sigma factor</keyword>
<dbReference type="Gene3D" id="1.10.10.10">
    <property type="entry name" value="Winged helix-like DNA-binding domain superfamily/Winged helix DNA-binding domain"/>
    <property type="match status" value="2"/>
</dbReference>
<dbReference type="InterPro" id="IPR014284">
    <property type="entry name" value="RNA_pol_sigma-70_dom"/>
</dbReference>
<dbReference type="InterPro" id="IPR036388">
    <property type="entry name" value="WH-like_DNA-bd_sf"/>
</dbReference>
<name>A0ABT5FQ21_9ACTN</name>
<dbReference type="InterPro" id="IPR007624">
    <property type="entry name" value="RNA_pol_sigma70_r3"/>
</dbReference>
<dbReference type="InterPro" id="IPR000943">
    <property type="entry name" value="RNA_pol_sigma70"/>
</dbReference>
<evidence type="ECO:0000256" key="4">
    <source>
        <dbReference type="ARBA" id="ARBA00023163"/>
    </source>
</evidence>
<dbReference type="Pfam" id="PF04542">
    <property type="entry name" value="Sigma70_r2"/>
    <property type="match status" value="1"/>
</dbReference>
<evidence type="ECO:0000259" key="5">
    <source>
        <dbReference type="PROSITE" id="PS00715"/>
    </source>
</evidence>
<dbReference type="SUPFAM" id="SSF88946">
    <property type="entry name" value="Sigma2 domain of RNA polymerase sigma factors"/>
    <property type="match status" value="1"/>
</dbReference>
<keyword evidence="1" id="KW-0805">Transcription regulation</keyword>
<organism evidence="6 7">
    <name type="scientific">Streptomyces gilvifuscus</name>
    <dbReference type="NCBI Taxonomy" id="1550617"/>
    <lineage>
        <taxon>Bacteria</taxon>
        <taxon>Bacillati</taxon>
        <taxon>Actinomycetota</taxon>
        <taxon>Actinomycetes</taxon>
        <taxon>Kitasatosporales</taxon>
        <taxon>Streptomycetaceae</taxon>
        <taxon>Streptomyces</taxon>
    </lineage>
</organism>
<keyword evidence="7" id="KW-1185">Reference proteome</keyword>
<evidence type="ECO:0000313" key="7">
    <source>
        <dbReference type="Proteomes" id="UP001221328"/>
    </source>
</evidence>
<dbReference type="SUPFAM" id="SSF88659">
    <property type="entry name" value="Sigma3 and sigma4 domains of RNA polymerase sigma factors"/>
    <property type="match status" value="2"/>
</dbReference>
<dbReference type="PANTHER" id="PTHR30385">
    <property type="entry name" value="SIGMA FACTOR F FLAGELLAR"/>
    <property type="match status" value="1"/>
</dbReference>